<feature type="transmembrane region" description="Helical" evidence="1">
    <location>
        <begin position="6"/>
        <end position="24"/>
    </location>
</feature>
<proteinExistence type="predicted"/>
<evidence type="ECO:0000256" key="1">
    <source>
        <dbReference type="SAM" id="Phobius"/>
    </source>
</evidence>
<feature type="transmembrane region" description="Helical" evidence="1">
    <location>
        <begin position="97"/>
        <end position="120"/>
    </location>
</feature>
<dbReference type="InterPro" id="IPR000160">
    <property type="entry name" value="GGDEF_dom"/>
</dbReference>
<dbReference type="PROSITE" id="PS50887">
    <property type="entry name" value="GGDEF"/>
    <property type="match status" value="1"/>
</dbReference>
<dbReference type="GO" id="GO:1902201">
    <property type="term" value="P:negative regulation of bacterial-type flagellum-dependent cell motility"/>
    <property type="evidence" value="ECO:0007669"/>
    <property type="project" value="TreeGrafter"/>
</dbReference>
<dbReference type="GO" id="GO:0052621">
    <property type="term" value="F:diguanylate cyclase activity"/>
    <property type="evidence" value="ECO:0007669"/>
    <property type="project" value="TreeGrafter"/>
</dbReference>
<evidence type="ECO:0000313" key="4">
    <source>
        <dbReference type="Proteomes" id="UP000460949"/>
    </source>
</evidence>
<organism evidence="3 4">
    <name type="scientific">Halobacillus litoralis</name>
    <dbReference type="NCBI Taxonomy" id="45668"/>
    <lineage>
        <taxon>Bacteria</taxon>
        <taxon>Bacillati</taxon>
        <taxon>Bacillota</taxon>
        <taxon>Bacilli</taxon>
        <taxon>Bacillales</taxon>
        <taxon>Bacillaceae</taxon>
        <taxon>Halobacillus</taxon>
    </lineage>
</organism>
<dbReference type="PANTHER" id="PTHR45138">
    <property type="entry name" value="REGULATORY COMPONENTS OF SENSORY TRANSDUCTION SYSTEM"/>
    <property type="match status" value="1"/>
</dbReference>
<protein>
    <submittedName>
        <fullName evidence="3">Diguanylate cyclase</fullName>
    </submittedName>
</protein>
<dbReference type="GO" id="GO:0005886">
    <property type="term" value="C:plasma membrane"/>
    <property type="evidence" value="ECO:0007669"/>
    <property type="project" value="TreeGrafter"/>
</dbReference>
<comment type="caution">
    <text evidence="3">The sequence shown here is derived from an EMBL/GenBank/DDBJ whole genome shotgun (WGS) entry which is preliminary data.</text>
</comment>
<feature type="transmembrane region" description="Helical" evidence="1">
    <location>
        <begin position="71"/>
        <end position="91"/>
    </location>
</feature>
<feature type="transmembrane region" description="Helical" evidence="1">
    <location>
        <begin position="132"/>
        <end position="153"/>
    </location>
</feature>
<dbReference type="NCBIfam" id="TIGR00254">
    <property type="entry name" value="GGDEF"/>
    <property type="match status" value="1"/>
</dbReference>
<sequence length="375" mass="42490">MVSDFFINICILTALFFSYLQLRWHTLEKHLPQKAICAIDGVAAGIMGNLMMYYSIQVNDLTLVDLRHIPVLMILLISGVRPAVLSTMLIIGGRFLYGFNLSSMAAIIFMTVTLAGIIIIDRMRKSHQPRYISGFYMIFYSNLVFSVVLSVVVRDWDLLATLLPVYWVISCLGGVGIIYLIQYLDHSHALFKSYEQKASMDHLTGLNNVRQFDIQWNQQLENSEKKKKELSLLIIDVDHFKHVNDTYGHPAGDQVLKQLARLLQEHTRDTDIVSRNGGEEFSVILPDCSNSCACHVAERIRREVMAHTFWINASSHIPITVSIGASTYPSTTEDREEIIDLTDQSLYQAKQLGRNRVVSFTSGGFVPADDRTYSM</sequence>
<dbReference type="FunFam" id="3.30.70.270:FF:000001">
    <property type="entry name" value="Diguanylate cyclase domain protein"/>
    <property type="match status" value="1"/>
</dbReference>
<dbReference type="Proteomes" id="UP000460949">
    <property type="component" value="Unassembled WGS sequence"/>
</dbReference>
<dbReference type="SMART" id="SM00267">
    <property type="entry name" value="GGDEF"/>
    <property type="match status" value="1"/>
</dbReference>
<keyword evidence="1" id="KW-0812">Transmembrane</keyword>
<keyword evidence="1" id="KW-1133">Transmembrane helix</keyword>
<dbReference type="Pfam" id="PF00990">
    <property type="entry name" value="GGDEF"/>
    <property type="match status" value="1"/>
</dbReference>
<dbReference type="SUPFAM" id="SSF55073">
    <property type="entry name" value="Nucleotide cyclase"/>
    <property type="match status" value="1"/>
</dbReference>
<dbReference type="GO" id="GO:0043709">
    <property type="term" value="P:cell adhesion involved in single-species biofilm formation"/>
    <property type="evidence" value="ECO:0007669"/>
    <property type="project" value="TreeGrafter"/>
</dbReference>
<name>A0A845DRL9_9BACI</name>
<feature type="domain" description="GGDEF" evidence="2">
    <location>
        <begin position="228"/>
        <end position="362"/>
    </location>
</feature>
<evidence type="ECO:0000313" key="3">
    <source>
        <dbReference type="EMBL" id="MYL20183.1"/>
    </source>
</evidence>
<feature type="transmembrane region" description="Helical" evidence="1">
    <location>
        <begin position="165"/>
        <end position="184"/>
    </location>
</feature>
<dbReference type="RefSeq" id="WP_160836659.1">
    <property type="nucleotide sequence ID" value="NZ_WMET01000002.1"/>
</dbReference>
<dbReference type="PANTHER" id="PTHR45138:SF9">
    <property type="entry name" value="DIGUANYLATE CYCLASE DGCM-RELATED"/>
    <property type="match status" value="1"/>
</dbReference>
<dbReference type="EMBL" id="WMET01000002">
    <property type="protein sequence ID" value="MYL20183.1"/>
    <property type="molecule type" value="Genomic_DNA"/>
</dbReference>
<accession>A0A845DRL9</accession>
<evidence type="ECO:0000259" key="2">
    <source>
        <dbReference type="PROSITE" id="PS50887"/>
    </source>
</evidence>
<gene>
    <name evidence="3" type="ORF">GLW04_09820</name>
</gene>
<dbReference type="InterPro" id="IPR043128">
    <property type="entry name" value="Rev_trsase/Diguanyl_cyclase"/>
</dbReference>
<keyword evidence="1" id="KW-0472">Membrane</keyword>
<reference evidence="3 4" key="1">
    <citation type="submission" date="2019-11" db="EMBL/GenBank/DDBJ databases">
        <title>Genome sequences of 17 halophilic strains isolated from different environments.</title>
        <authorList>
            <person name="Furrow R.E."/>
        </authorList>
    </citation>
    <scope>NUCLEOTIDE SEQUENCE [LARGE SCALE GENOMIC DNA]</scope>
    <source>
        <strain evidence="3 4">22511_23_Filter</strain>
    </source>
</reference>
<dbReference type="InterPro" id="IPR050469">
    <property type="entry name" value="Diguanylate_Cyclase"/>
</dbReference>
<dbReference type="CDD" id="cd01949">
    <property type="entry name" value="GGDEF"/>
    <property type="match status" value="1"/>
</dbReference>
<dbReference type="AlphaFoldDB" id="A0A845DRL9"/>
<dbReference type="InterPro" id="IPR029787">
    <property type="entry name" value="Nucleotide_cyclase"/>
</dbReference>
<dbReference type="Gene3D" id="3.30.70.270">
    <property type="match status" value="1"/>
</dbReference>